<organism evidence="2 3">
    <name type="scientific">Gossypium arboreum</name>
    <name type="common">Tree cotton</name>
    <name type="synonym">Gossypium nanking</name>
    <dbReference type="NCBI Taxonomy" id="29729"/>
    <lineage>
        <taxon>Eukaryota</taxon>
        <taxon>Viridiplantae</taxon>
        <taxon>Streptophyta</taxon>
        <taxon>Embryophyta</taxon>
        <taxon>Tracheophyta</taxon>
        <taxon>Spermatophyta</taxon>
        <taxon>Magnoliopsida</taxon>
        <taxon>eudicotyledons</taxon>
        <taxon>Gunneridae</taxon>
        <taxon>Pentapetalae</taxon>
        <taxon>rosids</taxon>
        <taxon>malvids</taxon>
        <taxon>Malvales</taxon>
        <taxon>Malvaceae</taxon>
        <taxon>Malvoideae</taxon>
        <taxon>Gossypium</taxon>
    </lineage>
</organism>
<proteinExistence type="predicted"/>
<dbReference type="AlphaFoldDB" id="A0A0B0MEK3"/>
<comment type="caution">
    <text evidence="2">The sequence shown here is derived from an EMBL/GenBank/DDBJ whole genome shotgun (WGS) entry which is preliminary data.</text>
</comment>
<feature type="region of interest" description="Disordered" evidence="1">
    <location>
        <begin position="1"/>
        <end position="63"/>
    </location>
</feature>
<gene>
    <name evidence="2" type="ORF">F383_36774</name>
</gene>
<name>A0A0B0MEK3_GOSAR</name>
<sequence>MEKGSTSCVRKEDGEHRRIKRARNGSKMEKMDLHEKTTRPGLPHTGVSYDHVPLDRSKHNLHG</sequence>
<reference evidence="3" key="1">
    <citation type="submission" date="2014-09" db="EMBL/GenBank/DDBJ databases">
        <authorList>
            <person name="Mudge J."/>
            <person name="Ramaraj T."/>
            <person name="Lindquist I.E."/>
            <person name="Bharti A.K."/>
            <person name="Sundararajan A."/>
            <person name="Cameron C.T."/>
            <person name="Woodward J.E."/>
            <person name="May G.D."/>
            <person name="Brubaker C."/>
            <person name="Broadhvest J."/>
            <person name="Wilkins T.A."/>
        </authorList>
    </citation>
    <scope>NUCLEOTIDE SEQUENCE</scope>
    <source>
        <strain evidence="3">cv. AKA8401</strain>
    </source>
</reference>
<accession>A0A0B0MEK3</accession>
<feature type="compositionally biased region" description="Basic and acidic residues" evidence="1">
    <location>
        <begin position="1"/>
        <end position="16"/>
    </location>
</feature>
<evidence type="ECO:0000256" key="1">
    <source>
        <dbReference type="SAM" id="MobiDB-lite"/>
    </source>
</evidence>
<dbReference type="Proteomes" id="UP000032142">
    <property type="component" value="Unassembled WGS sequence"/>
</dbReference>
<evidence type="ECO:0000313" key="3">
    <source>
        <dbReference type="Proteomes" id="UP000032142"/>
    </source>
</evidence>
<evidence type="ECO:0000313" key="2">
    <source>
        <dbReference type="EMBL" id="KHF97340.1"/>
    </source>
</evidence>
<feature type="compositionally biased region" description="Basic and acidic residues" evidence="1">
    <location>
        <begin position="26"/>
        <end position="38"/>
    </location>
</feature>
<protein>
    <submittedName>
        <fullName evidence="2">Uncharacterized protein</fullName>
    </submittedName>
</protein>
<keyword evidence="3" id="KW-1185">Reference proteome</keyword>
<feature type="compositionally biased region" description="Basic and acidic residues" evidence="1">
    <location>
        <begin position="52"/>
        <end position="63"/>
    </location>
</feature>
<dbReference type="EMBL" id="JRRC01003982">
    <property type="protein sequence ID" value="KHF97340.1"/>
    <property type="molecule type" value="Genomic_DNA"/>
</dbReference>